<organism evidence="4 5">
    <name type="scientific">Strigomonas culicis</name>
    <dbReference type="NCBI Taxonomy" id="28005"/>
    <lineage>
        <taxon>Eukaryota</taxon>
        <taxon>Discoba</taxon>
        <taxon>Euglenozoa</taxon>
        <taxon>Kinetoplastea</taxon>
        <taxon>Metakinetoplastina</taxon>
        <taxon>Trypanosomatida</taxon>
        <taxon>Trypanosomatidae</taxon>
        <taxon>Strigomonadinae</taxon>
        <taxon>Strigomonas</taxon>
    </lineage>
</organism>
<dbReference type="Gene3D" id="1.10.287.110">
    <property type="entry name" value="DnaJ domain"/>
    <property type="match status" value="1"/>
</dbReference>
<feature type="transmembrane region" description="Helical" evidence="2">
    <location>
        <begin position="12"/>
        <end position="29"/>
    </location>
</feature>
<dbReference type="OrthoDB" id="10250354at2759"/>
<dbReference type="CDD" id="cd06257">
    <property type="entry name" value="DnaJ"/>
    <property type="match status" value="1"/>
</dbReference>
<dbReference type="Proteomes" id="UP000015354">
    <property type="component" value="Unassembled WGS sequence"/>
</dbReference>
<evidence type="ECO:0000313" key="5">
    <source>
        <dbReference type="Proteomes" id="UP000015354"/>
    </source>
</evidence>
<dbReference type="InterPro" id="IPR036869">
    <property type="entry name" value="J_dom_sf"/>
</dbReference>
<feature type="region of interest" description="Disordered" evidence="1">
    <location>
        <begin position="659"/>
        <end position="715"/>
    </location>
</feature>
<proteinExistence type="predicted"/>
<dbReference type="AlphaFoldDB" id="S9UJJ8"/>
<keyword evidence="2" id="KW-1133">Transmembrane helix</keyword>
<feature type="compositionally biased region" description="Low complexity" evidence="1">
    <location>
        <begin position="677"/>
        <end position="691"/>
    </location>
</feature>
<sequence>MHFHLIYSSSTTLLLLLGNIHCLFSWYSFVFSPFTQPRPSIFFFFFVIRCWLCCSVASVCFFRIVSSFLSLCVCVERCVMHPQLPHVTPPAKPFLQRALCRAPATPQVLRDERPWQLAVGCAPPRHPLHRDGREGAAVRAALAGCRLCMGFTFAAASRTRCGGGGVLLLARRCYGAASGRRPTLPQVLDALHTMQLPPSLEDLKRDKAGLKKKYRELVKQNHPDAGGSEAQMSKITVAYDLLQSITKKEMEEYIMLQKMNRSGYSAGAAPRYGNGVYRQDPRYAYQNPHAAGASGGYHPNYHQQQRPEGAGFNAYYYQQDGSAAYERTRAQANAYWSQFRHDKQFYQHMEQNPAWASNPFSIFTHVQRARNMSSSSLIVQGLVFYLIFSFIFLLAYRSVRDYKNEEGWKMSESLARHEQMQEIHRIRAEMQERQRQQQQQNVIHQSAVDEHGGPVNIYGNAYQSMQLSQQENPLLRNLRVGESPEARAIEYARLRRIQLQQEEQQQQQRMANAAFVDGSVGSAGSLTNTLYLKGWPTVSDEEGRIIKRAQDPNGIIYYEPTREQSRQRQVQNQIRGRLFQSAQERPQPAGPSVGCAADAEGAAALSAAAAAARGGKNTAGQAAVDVAANGTVLYGAPPAEAAAKPERGKFYALLDKFNSGKGADDKGRPAAPPPAASPQQHQALLQQQLLSQHRHPSAPHAAEASPPPPPPERNVASVVVLNRDDANHQYTVHTQAGPGSDQAAAVSEEAATLLALRSMFGKILEGQPAAALVQPPAGEEAKRES</sequence>
<reference evidence="4 5" key="1">
    <citation type="journal article" date="2013" name="PLoS ONE">
        <title>Predicting the Proteins of Angomonas deanei, Strigomonas culicis and Their Respective Endosymbionts Reveals New Aspects of the Trypanosomatidae Family.</title>
        <authorList>
            <person name="Motta M.C."/>
            <person name="Martins A.C."/>
            <person name="de Souza S.S."/>
            <person name="Catta-Preta C.M."/>
            <person name="Silva R."/>
            <person name="Klein C.C."/>
            <person name="de Almeida L.G."/>
            <person name="de Lima Cunha O."/>
            <person name="Ciapina L.P."/>
            <person name="Brocchi M."/>
            <person name="Colabardini A.C."/>
            <person name="de Araujo Lima B."/>
            <person name="Machado C.R."/>
            <person name="de Almeida Soares C.M."/>
            <person name="Probst C.M."/>
            <person name="de Menezes C.B."/>
            <person name="Thompson C.E."/>
            <person name="Bartholomeu D.C."/>
            <person name="Gradia D.F."/>
            <person name="Pavoni D.P."/>
            <person name="Grisard E.C."/>
            <person name="Fantinatti-Garboggini F."/>
            <person name="Marchini F.K."/>
            <person name="Rodrigues-Luiz G.F."/>
            <person name="Wagner G."/>
            <person name="Goldman G.H."/>
            <person name="Fietto J.L."/>
            <person name="Elias M.C."/>
            <person name="Goldman M.H."/>
            <person name="Sagot M.F."/>
            <person name="Pereira M."/>
            <person name="Stoco P.H."/>
            <person name="de Mendonca-Neto R.P."/>
            <person name="Teixeira S.M."/>
            <person name="Maciel T.E."/>
            <person name="de Oliveira Mendes T.A."/>
            <person name="Urmenyi T.P."/>
            <person name="de Souza W."/>
            <person name="Schenkman S."/>
            <person name="de Vasconcelos A.T."/>
        </authorList>
    </citation>
    <scope>NUCLEOTIDE SEQUENCE [LARGE SCALE GENOMIC DNA]</scope>
</reference>
<evidence type="ECO:0000259" key="3">
    <source>
        <dbReference type="PROSITE" id="PS50076"/>
    </source>
</evidence>
<dbReference type="PROSITE" id="PS50076">
    <property type="entry name" value="DNAJ_2"/>
    <property type="match status" value="1"/>
</dbReference>
<dbReference type="InterPro" id="IPR001623">
    <property type="entry name" value="DnaJ_domain"/>
</dbReference>
<feature type="transmembrane region" description="Helical" evidence="2">
    <location>
        <begin position="377"/>
        <end position="396"/>
    </location>
</feature>
<accession>S9UJJ8</accession>
<gene>
    <name evidence="4" type="ORF">STCU_03716</name>
</gene>
<feature type="domain" description="J" evidence="3">
    <location>
        <begin position="189"/>
        <end position="268"/>
    </location>
</feature>
<comment type="caution">
    <text evidence="4">The sequence shown here is derived from an EMBL/GenBank/DDBJ whole genome shotgun (WGS) entry which is preliminary data.</text>
</comment>
<keyword evidence="2" id="KW-0472">Membrane</keyword>
<keyword evidence="2" id="KW-0812">Transmembrane</keyword>
<evidence type="ECO:0000313" key="4">
    <source>
        <dbReference type="EMBL" id="EPY30987.1"/>
    </source>
</evidence>
<evidence type="ECO:0000256" key="2">
    <source>
        <dbReference type="SAM" id="Phobius"/>
    </source>
</evidence>
<name>S9UJJ8_9TRYP</name>
<evidence type="ECO:0000256" key="1">
    <source>
        <dbReference type="SAM" id="MobiDB-lite"/>
    </source>
</evidence>
<dbReference type="EMBL" id="ATMH01003716">
    <property type="protein sequence ID" value="EPY30987.1"/>
    <property type="molecule type" value="Genomic_DNA"/>
</dbReference>
<keyword evidence="5" id="KW-1185">Reference proteome</keyword>
<dbReference type="SUPFAM" id="SSF46565">
    <property type="entry name" value="Chaperone J-domain"/>
    <property type="match status" value="1"/>
</dbReference>
<protein>
    <submittedName>
        <fullName evidence="4">Chaperone protein DNAJ</fullName>
    </submittedName>
</protein>
<dbReference type="SMART" id="SM00271">
    <property type="entry name" value="DnaJ"/>
    <property type="match status" value="1"/>
</dbReference>
<feature type="transmembrane region" description="Helical" evidence="2">
    <location>
        <begin position="41"/>
        <end position="62"/>
    </location>
</feature>